<dbReference type="Pfam" id="PF00078">
    <property type="entry name" value="RVT_1"/>
    <property type="match status" value="1"/>
</dbReference>
<evidence type="ECO:0000259" key="1">
    <source>
        <dbReference type="PROSITE" id="PS50878"/>
    </source>
</evidence>
<dbReference type="GO" id="GO:0003824">
    <property type="term" value="F:catalytic activity"/>
    <property type="evidence" value="ECO:0007669"/>
    <property type="project" value="InterPro"/>
</dbReference>
<protein>
    <recommendedName>
        <fullName evidence="1">Reverse transcriptase domain-containing protein</fullName>
    </recommendedName>
</protein>
<comment type="caution">
    <text evidence="2">The sequence shown here is derived from an EMBL/GenBank/DDBJ whole genome shotgun (WGS) entry which is preliminary data.</text>
</comment>
<gene>
    <name evidence="2" type="ORF">N7460_007730</name>
</gene>
<dbReference type="EMBL" id="JAQJZL010000009">
    <property type="protein sequence ID" value="KAJ6037959.1"/>
    <property type="molecule type" value="Genomic_DNA"/>
</dbReference>
<evidence type="ECO:0000313" key="3">
    <source>
        <dbReference type="Proteomes" id="UP001219568"/>
    </source>
</evidence>
<reference evidence="2" key="1">
    <citation type="journal article" date="2023" name="IMA Fungus">
        <title>Comparative genomic study of the Penicillium genus elucidates a diverse pangenome and 15 lateral gene transfer events.</title>
        <authorList>
            <person name="Petersen C."/>
            <person name="Sorensen T."/>
            <person name="Nielsen M.R."/>
            <person name="Sondergaard T.E."/>
            <person name="Sorensen J.L."/>
            <person name="Fitzpatrick D.A."/>
            <person name="Frisvad J.C."/>
            <person name="Nielsen K.L."/>
        </authorList>
    </citation>
    <scope>NUCLEOTIDE SEQUENCE</scope>
    <source>
        <strain evidence="2">IBT 15450</strain>
    </source>
</reference>
<dbReference type="SUPFAM" id="SSF56219">
    <property type="entry name" value="DNase I-like"/>
    <property type="match status" value="1"/>
</dbReference>
<feature type="domain" description="Reverse transcriptase" evidence="1">
    <location>
        <begin position="431"/>
        <end position="692"/>
    </location>
</feature>
<name>A0AAD6I9I7_PENCN</name>
<sequence length="1182" mass="132309">MVPSAWREGRWAIRSMLWVNKDVEAEQVPIESPDLTAAVIRLPERLIFMASVYVEGGDAVALDDACDRLRKAISKVRQDAGTVVEIMIVGDFNRHDQLWGGDEVSLTRQGEADPIIDLMNEFSLSSLLKRGTKTWHGGGQNGDCESTIDLVLASENLTQSMVKCAIHGTEHGSDHCAIDTVSDAPWPAPQHPERLLLKNAPWKEINARIATALAATPSEGTVQQKTDRLMSVVSEAVHALTPRAKPSPHAKRWWTADLTQLRQIYTYWRNHARSERRAGRKMPHLENMAASAAKQYHDAIRKQKKKHWNEFLADNDNIWEAAKYLKSGDDAAFGKVPQLLRADGTMTADHKEQAEELLTKFFPPLPDRIDDEGTRPQRAPVEMSAITMEEVERQLLATKSWKAPGEDGLPAIVWKMTWPVVKHGVLELFQASLDEGTLPKQWRHAKIIPLKKPNKENYTIAKAWRPISLLATLGKVLESVIAERISHAVETYGLLPTSHFGARKQRSAEQALLLLQEQIYAAWRGRRVLSLISFDVKGAYNGVCKERLLQRMKARGIPEVLLRWVEAFCSKRTATIQINGQASEAQNLPQAGLPQGSPLSPILFLFFNADLVQRQIDGQGGAVAFVDDFTAWVTGPTAQSNRQGIETIVNEALDWERRSGATFEVEKTAIIHFAPKAHKSDSEPFTIKGETVEPRDHVKILGVVMDTRLKYKEHIARAASKGLDAAMELRRLRGLTPAAARQLFTSTVAPVVDYASNVWMHSFKNKNIGPINRVQRVGAQAIVGTFLTVATSVAEAEAHIATVQHRLWRRAAKMWTDMHTLPVTNPLRRSTAQIKKFRRYHRSPLYQVADALNNIEMETLETINPFTLAPWEDRVQGDGQDLPETQTEMGGVMRIAVSSSARNDMVGFGVAIEKQPPRTEQNPYSGELAAMAYALNTLRGLKRCRVTLLTSNKAAALTLKNPRQQSGQDHTCQIYKLIQRLRRHENQIDIRWVPISEDNQLLGLAKEQARAATQEDATPQAHVPRMKSTTLNVARSRAAAAAASKALPENVGRHSKRVDAALPGRHTRRLYDRLSWKEASVLAQLRTGMARLNGYLYRINVAETDQCACGQARETVEHFLFRCQKWITHRTEMLQCTHTHRGNISFFLGGKSPLDDQDWTPNLEAVRATIRFAIATGRLDAT</sequence>
<dbReference type="Gene3D" id="3.60.10.10">
    <property type="entry name" value="Endonuclease/exonuclease/phosphatase"/>
    <property type="match status" value="1"/>
</dbReference>
<accession>A0AAD6I9I7</accession>
<dbReference type="Pfam" id="PF14529">
    <property type="entry name" value="Exo_endo_phos_2"/>
    <property type="match status" value="1"/>
</dbReference>
<dbReference type="Proteomes" id="UP001219568">
    <property type="component" value="Unassembled WGS sequence"/>
</dbReference>
<dbReference type="Gene3D" id="3.30.420.10">
    <property type="entry name" value="Ribonuclease H-like superfamily/Ribonuclease H"/>
    <property type="match status" value="1"/>
</dbReference>
<dbReference type="PANTHER" id="PTHR33481:SF1">
    <property type="entry name" value="ENDONUCLEASE_EXONUCLEASE_PHOSPHATASE DOMAIN-CONTAINING PROTEIN-RELATED"/>
    <property type="match status" value="1"/>
</dbReference>
<keyword evidence="3" id="KW-1185">Reference proteome</keyword>
<dbReference type="SUPFAM" id="SSF56672">
    <property type="entry name" value="DNA/RNA polymerases"/>
    <property type="match status" value="1"/>
</dbReference>
<dbReference type="InterPro" id="IPR036397">
    <property type="entry name" value="RNaseH_sf"/>
</dbReference>
<dbReference type="AlphaFoldDB" id="A0AAD6I9I7"/>
<dbReference type="PROSITE" id="PS50878">
    <property type="entry name" value="RT_POL"/>
    <property type="match status" value="1"/>
</dbReference>
<dbReference type="CDD" id="cd01650">
    <property type="entry name" value="RT_nLTR_like"/>
    <property type="match status" value="1"/>
</dbReference>
<reference evidence="2" key="2">
    <citation type="submission" date="2023-01" db="EMBL/GenBank/DDBJ databases">
        <authorList>
            <person name="Petersen C."/>
        </authorList>
    </citation>
    <scope>NUCLEOTIDE SEQUENCE</scope>
    <source>
        <strain evidence="2">IBT 15450</strain>
    </source>
</reference>
<dbReference type="InterPro" id="IPR043502">
    <property type="entry name" value="DNA/RNA_pol_sf"/>
</dbReference>
<dbReference type="InterPro" id="IPR005135">
    <property type="entry name" value="Endo/exonuclease/phosphatase"/>
</dbReference>
<evidence type="ECO:0000313" key="2">
    <source>
        <dbReference type="EMBL" id="KAJ6037959.1"/>
    </source>
</evidence>
<dbReference type="InterPro" id="IPR036691">
    <property type="entry name" value="Endo/exonu/phosph_ase_sf"/>
</dbReference>
<dbReference type="GO" id="GO:0003676">
    <property type="term" value="F:nucleic acid binding"/>
    <property type="evidence" value="ECO:0007669"/>
    <property type="project" value="InterPro"/>
</dbReference>
<proteinExistence type="predicted"/>
<dbReference type="InterPro" id="IPR000477">
    <property type="entry name" value="RT_dom"/>
</dbReference>
<dbReference type="PANTHER" id="PTHR33481">
    <property type="entry name" value="REVERSE TRANSCRIPTASE"/>
    <property type="match status" value="1"/>
</dbReference>
<organism evidence="2 3">
    <name type="scientific">Penicillium canescens</name>
    <dbReference type="NCBI Taxonomy" id="5083"/>
    <lineage>
        <taxon>Eukaryota</taxon>
        <taxon>Fungi</taxon>
        <taxon>Dikarya</taxon>
        <taxon>Ascomycota</taxon>
        <taxon>Pezizomycotina</taxon>
        <taxon>Eurotiomycetes</taxon>
        <taxon>Eurotiomycetidae</taxon>
        <taxon>Eurotiales</taxon>
        <taxon>Aspergillaceae</taxon>
        <taxon>Penicillium</taxon>
    </lineage>
</organism>